<protein>
    <submittedName>
        <fullName evidence="1">Uncharacterized protein</fullName>
    </submittedName>
</protein>
<evidence type="ECO:0000313" key="2">
    <source>
        <dbReference type="Proteomes" id="UP000828048"/>
    </source>
</evidence>
<organism evidence="1 2">
    <name type="scientific">Vaccinium darrowii</name>
    <dbReference type="NCBI Taxonomy" id="229202"/>
    <lineage>
        <taxon>Eukaryota</taxon>
        <taxon>Viridiplantae</taxon>
        <taxon>Streptophyta</taxon>
        <taxon>Embryophyta</taxon>
        <taxon>Tracheophyta</taxon>
        <taxon>Spermatophyta</taxon>
        <taxon>Magnoliopsida</taxon>
        <taxon>eudicotyledons</taxon>
        <taxon>Gunneridae</taxon>
        <taxon>Pentapetalae</taxon>
        <taxon>asterids</taxon>
        <taxon>Ericales</taxon>
        <taxon>Ericaceae</taxon>
        <taxon>Vaccinioideae</taxon>
        <taxon>Vaccinieae</taxon>
        <taxon>Vaccinium</taxon>
    </lineage>
</organism>
<accession>A0ACB7XMG3</accession>
<name>A0ACB7XMG3_9ERIC</name>
<gene>
    <name evidence="1" type="ORF">Vadar_001560</name>
</gene>
<comment type="caution">
    <text evidence="1">The sequence shown here is derived from an EMBL/GenBank/DDBJ whole genome shotgun (WGS) entry which is preliminary data.</text>
</comment>
<dbReference type="Proteomes" id="UP000828048">
    <property type="component" value="Chromosome 1"/>
</dbReference>
<keyword evidence="2" id="KW-1185">Reference proteome</keyword>
<evidence type="ECO:0000313" key="1">
    <source>
        <dbReference type="EMBL" id="KAH7842108.1"/>
    </source>
</evidence>
<proteinExistence type="predicted"/>
<sequence length="95" mass="10865">MASLRLWLCLALLSLSILHSETRPFDPFSRSLNENLFQLHHGGSKPRPVPFARKKIKRGLIESAEEMFKSRKQDVSDSQYEVTRLSPAGPDPKHH</sequence>
<dbReference type="EMBL" id="CM037151">
    <property type="protein sequence ID" value="KAH7842108.1"/>
    <property type="molecule type" value="Genomic_DNA"/>
</dbReference>
<reference evidence="1 2" key="1">
    <citation type="journal article" date="2021" name="Hortic Res">
        <title>High-quality reference genome and annotation aids understanding of berry development for evergreen blueberry (Vaccinium darrowii).</title>
        <authorList>
            <person name="Yu J."/>
            <person name="Hulse-Kemp A.M."/>
            <person name="Babiker E."/>
            <person name="Staton M."/>
        </authorList>
    </citation>
    <scope>NUCLEOTIDE SEQUENCE [LARGE SCALE GENOMIC DNA]</scope>
    <source>
        <strain evidence="2">cv. NJ 8807/NJ 8810</strain>
        <tissue evidence="1">Young leaf</tissue>
    </source>
</reference>